<evidence type="ECO:0000256" key="1">
    <source>
        <dbReference type="ARBA" id="ARBA00023186"/>
    </source>
</evidence>
<dbReference type="GO" id="GO:0051087">
    <property type="term" value="F:protein-folding chaperone binding"/>
    <property type="evidence" value="ECO:0007669"/>
    <property type="project" value="TreeGrafter"/>
</dbReference>
<evidence type="ECO:0000259" key="3">
    <source>
        <dbReference type="PROSITE" id="PS50076"/>
    </source>
</evidence>
<feature type="domain" description="J" evidence="3">
    <location>
        <begin position="79"/>
        <end position="143"/>
    </location>
</feature>
<comment type="caution">
    <text evidence="4">The sequence shown here is derived from an EMBL/GenBank/DDBJ whole genome shotgun (WGS) entry which is preliminary data.</text>
</comment>
<gene>
    <name evidence="4" type="ORF">EMPS_05073</name>
</gene>
<dbReference type="PANTHER" id="PTHR44360:SF1">
    <property type="entry name" value="DNAJ HOMOLOG SUBFAMILY B MEMBER 9"/>
    <property type="match status" value="1"/>
</dbReference>
<keyword evidence="5" id="KW-1185">Reference proteome</keyword>
<protein>
    <recommendedName>
        <fullName evidence="3">J domain-containing protein</fullName>
    </recommendedName>
</protein>
<feature type="transmembrane region" description="Helical" evidence="2">
    <location>
        <begin position="192"/>
        <end position="209"/>
    </location>
</feature>
<evidence type="ECO:0000313" key="5">
    <source>
        <dbReference type="Proteomes" id="UP000827284"/>
    </source>
</evidence>
<dbReference type="InterPro" id="IPR018253">
    <property type="entry name" value="DnaJ_domain_CS"/>
</dbReference>
<dbReference type="GO" id="GO:0005783">
    <property type="term" value="C:endoplasmic reticulum"/>
    <property type="evidence" value="ECO:0007669"/>
    <property type="project" value="TreeGrafter"/>
</dbReference>
<evidence type="ECO:0000256" key="2">
    <source>
        <dbReference type="SAM" id="Phobius"/>
    </source>
</evidence>
<dbReference type="Gene3D" id="1.10.287.110">
    <property type="entry name" value="DnaJ domain"/>
    <property type="match status" value="1"/>
</dbReference>
<feature type="transmembrane region" description="Helical" evidence="2">
    <location>
        <begin position="168"/>
        <end position="185"/>
    </location>
</feature>
<reference evidence="4" key="1">
    <citation type="submission" date="2021-11" db="EMBL/GenBank/DDBJ databases">
        <authorList>
            <person name="Herlambang A."/>
            <person name="Guo Y."/>
            <person name="Takashima Y."/>
            <person name="Nishizawa T."/>
        </authorList>
    </citation>
    <scope>NUCLEOTIDE SEQUENCE</scope>
    <source>
        <strain evidence="4">E1425</strain>
    </source>
</reference>
<keyword evidence="2" id="KW-0812">Transmembrane</keyword>
<dbReference type="PANTHER" id="PTHR44360">
    <property type="entry name" value="DNAJ HOMOLOG SUBFAMILY B MEMBER 9"/>
    <property type="match status" value="1"/>
</dbReference>
<dbReference type="SMART" id="SM00271">
    <property type="entry name" value="DnaJ"/>
    <property type="match status" value="1"/>
</dbReference>
<keyword evidence="2" id="KW-0472">Membrane</keyword>
<accession>A0A9P3LWD9</accession>
<dbReference type="InterPro" id="IPR051948">
    <property type="entry name" value="Hsp70_co-chaperone_J-domain"/>
</dbReference>
<feature type="transmembrane region" description="Helical" evidence="2">
    <location>
        <begin position="51"/>
        <end position="72"/>
    </location>
</feature>
<feature type="transmembrane region" description="Helical" evidence="2">
    <location>
        <begin position="6"/>
        <end position="30"/>
    </location>
</feature>
<dbReference type="EMBL" id="BQFW01000007">
    <property type="protein sequence ID" value="GJJ72715.1"/>
    <property type="molecule type" value="Genomic_DNA"/>
</dbReference>
<keyword evidence="1" id="KW-0143">Chaperone</keyword>
<organism evidence="4 5">
    <name type="scientific">Entomortierella parvispora</name>
    <dbReference type="NCBI Taxonomy" id="205924"/>
    <lineage>
        <taxon>Eukaryota</taxon>
        <taxon>Fungi</taxon>
        <taxon>Fungi incertae sedis</taxon>
        <taxon>Mucoromycota</taxon>
        <taxon>Mortierellomycotina</taxon>
        <taxon>Mortierellomycetes</taxon>
        <taxon>Mortierellales</taxon>
        <taxon>Mortierellaceae</taxon>
        <taxon>Entomortierella</taxon>
    </lineage>
</organism>
<sequence>MAGENIWGLVGWYILPTFVANLLQRFWYAARYSPQEISKRPAPGSPEYKRLHRLCLILVAIGYLCFNTMQVAKATTGDNFYTRLDLNFDRFTQKQLRTNFRKLSLKYHPDKVGEAGSELFVHVREAHDILVDPIKRQAYDRFGFVSVRDCKTCTTNKDYFQNGLIGSYHVYLGFLIGLTVMSVIGQGIAGRYWLFLLLALFFALELAMLERSTSIAGESMAEASDSLLGSVATLEWVLEAMTWLIPNRVTFERIQILRNMYLSIGVATYKMGHLIAPPSETPSRGPQAIKDMFRKLEEKTVSTAEAFNEDLYELFDIYRDHNDCMVQMRRRMAHMYEESKLHENPTFKGQRMAIQKRVLLNLKEEMDSKED</sequence>
<dbReference type="PROSITE" id="PS00636">
    <property type="entry name" value="DNAJ_1"/>
    <property type="match status" value="1"/>
</dbReference>
<proteinExistence type="predicted"/>
<keyword evidence="2" id="KW-1133">Transmembrane helix</keyword>
<reference evidence="4" key="2">
    <citation type="journal article" date="2022" name="Microbiol. Resour. Announc.">
        <title>Whole-Genome Sequence of Entomortierella parvispora E1425, a Mucoromycotan Fungus Associated with Burkholderiaceae-Related Endosymbiotic Bacteria.</title>
        <authorList>
            <person name="Herlambang A."/>
            <person name="Guo Y."/>
            <person name="Takashima Y."/>
            <person name="Narisawa K."/>
            <person name="Ohta H."/>
            <person name="Nishizawa T."/>
        </authorList>
    </citation>
    <scope>NUCLEOTIDE SEQUENCE</scope>
    <source>
        <strain evidence="4">E1425</strain>
    </source>
</reference>
<dbReference type="AlphaFoldDB" id="A0A9P3LWD9"/>
<dbReference type="SUPFAM" id="SSF46565">
    <property type="entry name" value="Chaperone J-domain"/>
    <property type="match status" value="1"/>
</dbReference>
<dbReference type="GO" id="GO:0036503">
    <property type="term" value="P:ERAD pathway"/>
    <property type="evidence" value="ECO:0007669"/>
    <property type="project" value="TreeGrafter"/>
</dbReference>
<evidence type="ECO:0000313" key="4">
    <source>
        <dbReference type="EMBL" id="GJJ72715.1"/>
    </source>
</evidence>
<dbReference type="Proteomes" id="UP000827284">
    <property type="component" value="Unassembled WGS sequence"/>
</dbReference>
<dbReference type="OrthoDB" id="110024at2759"/>
<dbReference type="InterPro" id="IPR001623">
    <property type="entry name" value="DnaJ_domain"/>
</dbReference>
<name>A0A9P3LWD9_9FUNG</name>
<dbReference type="CDD" id="cd06257">
    <property type="entry name" value="DnaJ"/>
    <property type="match status" value="1"/>
</dbReference>
<dbReference type="PROSITE" id="PS50076">
    <property type="entry name" value="DNAJ_2"/>
    <property type="match status" value="1"/>
</dbReference>
<dbReference type="GO" id="GO:0051787">
    <property type="term" value="F:misfolded protein binding"/>
    <property type="evidence" value="ECO:0007669"/>
    <property type="project" value="TreeGrafter"/>
</dbReference>
<dbReference type="Pfam" id="PF00226">
    <property type="entry name" value="DnaJ"/>
    <property type="match status" value="1"/>
</dbReference>
<dbReference type="InterPro" id="IPR036869">
    <property type="entry name" value="J_dom_sf"/>
</dbReference>